<reference evidence="3 5" key="1">
    <citation type="submission" date="2023-07" db="EMBL/GenBank/DDBJ databases">
        <title>Sorghum-associated microbial communities from plants grown in Nebraska, USA.</title>
        <authorList>
            <person name="Schachtman D."/>
        </authorList>
    </citation>
    <scope>NUCLEOTIDE SEQUENCE</scope>
    <source>
        <strain evidence="4 5">BE105</strain>
        <strain evidence="3">BE69</strain>
    </source>
</reference>
<dbReference type="RefSeq" id="WP_209817507.1">
    <property type="nucleotide sequence ID" value="NZ_JAVDTL010000002.1"/>
</dbReference>
<dbReference type="InterPro" id="IPR013762">
    <property type="entry name" value="Integrase-like_cat_sf"/>
</dbReference>
<sequence length="424" mass="48272">MPTVTPLPSEGTTSTPLGIERAYDSAANDDRIACSSDVEDAQRPNTSVHDELQLTEAEAFAIVKATRELLIERDQKRRARKDTNASGATIRDYQKKCRQIAAEIEDLGPGSRAPLQEAMAFHAPSKQSFQALKSALRWQAWTQLEALLRTQDQLQRKGQRGPDWKRLVLQLEPIMDRLKSVDALNREECLHLIRETAKPSKSKRRMLPRLDDDWRQRFLDVNQSSATYRHAGVMLVHCGLRPAELASGVRVRWTPKGVRVLIAGAKVRETAGQPWRTFLLDPSQLPEWFVHELKHQRRMVIMADEDALRAYLHRKSQVVLNPRNQKTKRDLVLSAYVFRHALVTDLRENGWDTDKIAACIGESAEETLRHYGTRRHGGSRKVKPNVAMVMHGVRTPREVKPRDKEGLKAVKGMKTGERARAPRH</sequence>
<dbReference type="AlphaFoldDB" id="A0AAJ2F0P8"/>
<evidence type="ECO:0000313" key="3">
    <source>
        <dbReference type="EMBL" id="MDR6766502.1"/>
    </source>
</evidence>
<dbReference type="Proteomes" id="UP001253458">
    <property type="component" value="Unassembled WGS sequence"/>
</dbReference>
<organism evidence="3 6">
    <name type="scientific">Acidovorax delafieldii</name>
    <name type="common">Pseudomonas delafieldii</name>
    <dbReference type="NCBI Taxonomy" id="47920"/>
    <lineage>
        <taxon>Bacteria</taxon>
        <taxon>Pseudomonadati</taxon>
        <taxon>Pseudomonadota</taxon>
        <taxon>Betaproteobacteria</taxon>
        <taxon>Burkholderiales</taxon>
        <taxon>Comamonadaceae</taxon>
        <taxon>Acidovorax</taxon>
    </lineage>
</organism>
<keyword evidence="1" id="KW-0233">DNA recombination</keyword>
<dbReference type="EMBL" id="JAVDTL010000002">
    <property type="protein sequence ID" value="MDR6766502.1"/>
    <property type="molecule type" value="Genomic_DNA"/>
</dbReference>
<evidence type="ECO:0000313" key="5">
    <source>
        <dbReference type="Proteomes" id="UP001249076"/>
    </source>
</evidence>
<dbReference type="GO" id="GO:0015074">
    <property type="term" value="P:DNA integration"/>
    <property type="evidence" value="ECO:0007669"/>
    <property type="project" value="InterPro"/>
</dbReference>
<dbReference type="EMBL" id="JAVDTS010000002">
    <property type="protein sequence ID" value="MDR6836560.1"/>
    <property type="molecule type" value="Genomic_DNA"/>
</dbReference>
<protein>
    <recommendedName>
        <fullName evidence="7">Phage integrase family protein</fullName>
    </recommendedName>
</protein>
<dbReference type="GO" id="GO:0006310">
    <property type="term" value="P:DNA recombination"/>
    <property type="evidence" value="ECO:0007669"/>
    <property type="project" value="UniProtKB-KW"/>
</dbReference>
<gene>
    <name evidence="3" type="ORF">J2W88_001767</name>
    <name evidence="4" type="ORF">J2W93_001388</name>
</gene>
<proteinExistence type="predicted"/>
<evidence type="ECO:0000313" key="4">
    <source>
        <dbReference type="EMBL" id="MDR6836560.1"/>
    </source>
</evidence>
<dbReference type="Gene3D" id="1.10.443.10">
    <property type="entry name" value="Intergrase catalytic core"/>
    <property type="match status" value="1"/>
</dbReference>
<keyword evidence="5" id="KW-1185">Reference proteome</keyword>
<dbReference type="InterPro" id="IPR011010">
    <property type="entry name" value="DNA_brk_join_enz"/>
</dbReference>
<evidence type="ECO:0000256" key="1">
    <source>
        <dbReference type="ARBA" id="ARBA00023172"/>
    </source>
</evidence>
<name>A0AAJ2F0P8_ACIDE</name>
<comment type="caution">
    <text evidence="3">The sequence shown here is derived from an EMBL/GenBank/DDBJ whole genome shotgun (WGS) entry which is preliminary data.</text>
</comment>
<evidence type="ECO:0008006" key="7">
    <source>
        <dbReference type="Google" id="ProtNLM"/>
    </source>
</evidence>
<dbReference type="Proteomes" id="UP001249076">
    <property type="component" value="Unassembled WGS sequence"/>
</dbReference>
<evidence type="ECO:0000313" key="6">
    <source>
        <dbReference type="Proteomes" id="UP001253458"/>
    </source>
</evidence>
<dbReference type="GO" id="GO:0003677">
    <property type="term" value="F:DNA binding"/>
    <property type="evidence" value="ECO:0007669"/>
    <property type="project" value="InterPro"/>
</dbReference>
<evidence type="ECO:0000256" key="2">
    <source>
        <dbReference type="SAM" id="MobiDB-lite"/>
    </source>
</evidence>
<dbReference type="SUPFAM" id="SSF56349">
    <property type="entry name" value="DNA breaking-rejoining enzymes"/>
    <property type="match status" value="1"/>
</dbReference>
<accession>A0AAJ2F0P8</accession>
<feature type="region of interest" description="Disordered" evidence="2">
    <location>
        <begin position="397"/>
        <end position="424"/>
    </location>
</feature>